<proteinExistence type="predicted"/>
<evidence type="ECO:0000313" key="2">
    <source>
        <dbReference type="Proteomes" id="UP000564378"/>
    </source>
</evidence>
<dbReference type="EMBL" id="JACJVJ010000002">
    <property type="protein sequence ID" value="MBC2778309.1"/>
    <property type="molecule type" value="Genomic_DNA"/>
</dbReference>
<dbReference type="Proteomes" id="UP000564378">
    <property type="component" value="Unassembled WGS sequence"/>
</dbReference>
<protein>
    <submittedName>
        <fullName evidence="1">Tail tape measure protein</fullName>
    </submittedName>
</protein>
<gene>
    <name evidence="1" type="ORF">H6P80_11840</name>
</gene>
<accession>A0A842I0X7</accession>
<organism evidence="1 2">
    <name type="scientific">Parasphingopyxis marina</name>
    <dbReference type="NCBI Taxonomy" id="2761622"/>
    <lineage>
        <taxon>Bacteria</taxon>
        <taxon>Pseudomonadati</taxon>
        <taxon>Pseudomonadota</taxon>
        <taxon>Alphaproteobacteria</taxon>
        <taxon>Sphingomonadales</taxon>
        <taxon>Sphingomonadaceae</taxon>
        <taxon>Parasphingopyxis</taxon>
    </lineage>
</organism>
<reference evidence="1 2" key="1">
    <citation type="submission" date="2020-08" db="EMBL/GenBank/DDBJ databases">
        <title>Draft genome sequence of Parasphingopyxis sp. GrpM-11.</title>
        <authorList>
            <person name="Oh J."/>
            <person name="Roh D.-H."/>
        </authorList>
    </citation>
    <scope>NUCLEOTIDE SEQUENCE [LARGE SCALE GENOMIC DNA]</scope>
    <source>
        <strain evidence="1 2">GrpM-11</strain>
    </source>
</reference>
<sequence length="192" mass="20098">MDDFEIPLATVRADSRAFRRDVEEMRRTLTDGLGGAADIAGRRIESALLRAVRTGKFGFEDLKRTALAILSEIAGASIRTGLDSAFGGKGGGGLQGGLLAIGTQLASAFLGVPGRAAGGPVSPGRAYRVGERGPELFVPTASGRIETPSAAPGRDVRVSITLNAPEGREPEALARSGRQIARDVRRALERSF</sequence>
<dbReference type="RefSeq" id="WP_185801576.1">
    <property type="nucleotide sequence ID" value="NZ_JACJVJ010000002.1"/>
</dbReference>
<comment type="caution">
    <text evidence="1">The sequence shown here is derived from an EMBL/GenBank/DDBJ whole genome shotgun (WGS) entry which is preliminary data.</text>
</comment>
<keyword evidence="2" id="KW-1185">Reference proteome</keyword>
<name>A0A842I0X7_9SPHN</name>
<dbReference type="AlphaFoldDB" id="A0A842I0X7"/>
<evidence type="ECO:0000313" key="1">
    <source>
        <dbReference type="EMBL" id="MBC2778309.1"/>
    </source>
</evidence>